<dbReference type="InterPro" id="IPR015917">
    <property type="entry name" value="Pept_C14A"/>
</dbReference>
<dbReference type="GO" id="GO:0006915">
    <property type="term" value="P:apoptotic process"/>
    <property type="evidence" value="ECO:0007669"/>
    <property type="project" value="TreeGrafter"/>
</dbReference>
<dbReference type="EMBL" id="JAZDUA010000053">
    <property type="protein sequence ID" value="KAK7870756.1"/>
    <property type="molecule type" value="Genomic_DNA"/>
</dbReference>
<dbReference type="AlphaFoldDB" id="A0AAN9VVS2"/>
<accession>A0AAN9VVS2</accession>
<dbReference type="Gene3D" id="3.40.50.1460">
    <property type="match status" value="1"/>
</dbReference>
<dbReference type="InterPro" id="IPR002398">
    <property type="entry name" value="Pept_C14"/>
</dbReference>
<dbReference type="SUPFAM" id="SSF52129">
    <property type="entry name" value="Caspase-like"/>
    <property type="match status" value="1"/>
</dbReference>
<dbReference type="GO" id="GO:0006508">
    <property type="term" value="P:proteolysis"/>
    <property type="evidence" value="ECO:0007669"/>
    <property type="project" value="InterPro"/>
</dbReference>
<dbReference type="CDD" id="cd00032">
    <property type="entry name" value="CASc"/>
    <property type="match status" value="1"/>
</dbReference>
<evidence type="ECO:0000256" key="2">
    <source>
        <dbReference type="RuleBase" id="RU003971"/>
    </source>
</evidence>
<dbReference type="PRINTS" id="PR00376">
    <property type="entry name" value="IL1BCENZYME"/>
</dbReference>
<dbReference type="InterPro" id="IPR011600">
    <property type="entry name" value="Pept_C14_caspase"/>
</dbReference>
<organism evidence="5 6">
    <name type="scientific">Gryllus longicercus</name>
    <dbReference type="NCBI Taxonomy" id="2509291"/>
    <lineage>
        <taxon>Eukaryota</taxon>
        <taxon>Metazoa</taxon>
        <taxon>Ecdysozoa</taxon>
        <taxon>Arthropoda</taxon>
        <taxon>Hexapoda</taxon>
        <taxon>Insecta</taxon>
        <taxon>Pterygota</taxon>
        <taxon>Neoptera</taxon>
        <taxon>Polyneoptera</taxon>
        <taxon>Orthoptera</taxon>
        <taxon>Ensifera</taxon>
        <taxon>Gryllidea</taxon>
        <taxon>Grylloidea</taxon>
        <taxon>Gryllidae</taxon>
        <taxon>Gryllinae</taxon>
        <taxon>Gryllus</taxon>
    </lineage>
</organism>
<dbReference type="PROSITE" id="PS50208">
    <property type="entry name" value="CASPASE_P20"/>
    <property type="match status" value="1"/>
</dbReference>
<reference evidence="5 6" key="1">
    <citation type="submission" date="2024-03" db="EMBL/GenBank/DDBJ databases">
        <title>The genome assembly and annotation of the cricket Gryllus longicercus Weissman &amp; Gray.</title>
        <authorList>
            <person name="Szrajer S."/>
            <person name="Gray D."/>
            <person name="Ylla G."/>
        </authorList>
    </citation>
    <scope>NUCLEOTIDE SEQUENCE [LARGE SCALE GENOMIC DNA]</scope>
    <source>
        <strain evidence="5">DAG 2021-001</strain>
        <tissue evidence="5">Whole body minus gut</tissue>
    </source>
</reference>
<feature type="domain" description="Caspase family p20" evidence="4">
    <location>
        <begin position="55"/>
        <end position="175"/>
    </location>
</feature>
<evidence type="ECO:0000259" key="3">
    <source>
        <dbReference type="PROSITE" id="PS50207"/>
    </source>
</evidence>
<evidence type="ECO:0000313" key="6">
    <source>
        <dbReference type="Proteomes" id="UP001378592"/>
    </source>
</evidence>
<dbReference type="InterPro" id="IPR029030">
    <property type="entry name" value="Caspase-like_dom_sf"/>
</dbReference>
<evidence type="ECO:0000259" key="4">
    <source>
        <dbReference type="PROSITE" id="PS50208"/>
    </source>
</evidence>
<gene>
    <name evidence="5" type="ORF">R5R35_009903</name>
</gene>
<keyword evidence="6" id="KW-1185">Reference proteome</keyword>
<dbReference type="GO" id="GO:0043525">
    <property type="term" value="P:positive regulation of neuron apoptotic process"/>
    <property type="evidence" value="ECO:0007669"/>
    <property type="project" value="TreeGrafter"/>
</dbReference>
<dbReference type="GO" id="GO:0005737">
    <property type="term" value="C:cytoplasm"/>
    <property type="evidence" value="ECO:0007669"/>
    <property type="project" value="TreeGrafter"/>
</dbReference>
<feature type="domain" description="Caspase family p10" evidence="3">
    <location>
        <begin position="212"/>
        <end position="300"/>
    </location>
</feature>
<sequence length="316" mass="36197">MQDSGRWPGLEFGLVYTMACWNNNTNNHTATQENEALIENSGDANSNYYNMSHRRRGTAVIFNHYYFSINGFKARVGTNVDRDKLKEALKHLGFDVKVYNDLTCNDLMQKVREEAEADHSESDAFVMAVLTHGQKDFLFANDRSYKYDFLWTNFTADKCPSLSNKPKLFFIEACQISTSDSEVVQQEPEGNDELLPSKGNINLSGDFNFFFQPDFLIAFSTVPGDYSFRNRKNGTWFIQALASKLKKHGRNLNLQSLLTEVSQHVAYGHISNFPDNPLLDKKKQIPCIFYTLTKLLIFPKKPKNQEHNLTAHCKCI</sequence>
<dbReference type="PANTHER" id="PTHR10454">
    <property type="entry name" value="CASPASE"/>
    <property type="match status" value="1"/>
</dbReference>
<comment type="similarity">
    <text evidence="1 2">Belongs to the peptidase C14A family.</text>
</comment>
<dbReference type="Pfam" id="PF00656">
    <property type="entry name" value="Peptidase_C14"/>
    <property type="match status" value="1"/>
</dbReference>
<evidence type="ECO:0008006" key="7">
    <source>
        <dbReference type="Google" id="ProtNLM"/>
    </source>
</evidence>
<dbReference type="InterPro" id="IPR001309">
    <property type="entry name" value="Pept_C14_p20"/>
</dbReference>
<evidence type="ECO:0000256" key="1">
    <source>
        <dbReference type="ARBA" id="ARBA00010134"/>
    </source>
</evidence>
<dbReference type="Proteomes" id="UP001378592">
    <property type="component" value="Unassembled WGS sequence"/>
</dbReference>
<proteinExistence type="inferred from homology"/>
<evidence type="ECO:0000313" key="5">
    <source>
        <dbReference type="EMBL" id="KAK7870756.1"/>
    </source>
</evidence>
<dbReference type="GO" id="GO:0004197">
    <property type="term" value="F:cysteine-type endopeptidase activity"/>
    <property type="evidence" value="ECO:0007669"/>
    <property type="project" value="InterPro"/>
</dbReference>
<dbReference type="SMART" id="SM00115">
    <property type="entry name" value="CASc"/>
    <property type="match status" value="1"/>
</dbReference>
<dbReference type="InterPro" id="IPR002138">
    <property type="entry name" value="Pept_C14_p10"/>
</dbReference>
<comment type="caution">
    <text evidence="5">The sequence shown here is derived from an EMBL/GenBank/DDBJ whole genome shotgun (WGS) entry which is preliminary data.</text>
</comment>
<name>A0AAN9VVS2_9ORTH</name>
<protein>
    <recommendedName>
        <fullName evidence="7">Caspase-1</fullName>
    </recommendedName>
</protein>
<dbReference type="PANTHER" id="PTHR10454:SF245">
    <property type="entry name" value="CASPASE-RELATED"/>
    <property type="match status" value="1"/>
</dbReference>
<dbReference type="PROSITE" id="PS50207">
    <property type="entry name" value="CASPASE_P10"/>
    <property type="match status" value="1"/>
</dbReference>